<keyword evidence="3 6" id="KW-0238">DNA-binding</keyword>
<dbReference type="InterPro" id="IPR036390">
    <property type="entry name" value="WH_DNA-bd_sf"/>
</dbReference>
<evidence type="ECO:0000259" key="5">
    <source>
        <dbReference type="PROSITE" id="PS50931"/>
    </source>
</evidence>
<dbReference type="SUPFAM" id="SSF46785">
    <property type="entry name" value="Winged helix' DNA-binding domain"/>
    <property type="match status" value="1"/>
</dbReference>
<evidence type="ECO:0000256" key="3">
    <source>
        <dbReference type="ARBA" id="ARBA00023125"/>
    </source>
</evidence>
<dbReference type="Gene3D" id="1.10.10.10">
    <property type="entry name" value="Winged helix-like DNA-binding domain superfamily/Winged helix DNA-binding domain"/>
    <property type="match status" value="1"/>
</dbReference>
<feature type="domain" description="HTH lysR-type" evidence="5">
    <location>
        <begin position="1"/>
        <end position="58"/>
    </location>
</feature>
<reference evidence="6 7" key="1">
    <citation type="submission" date="2016-10" db="EMBL/GenBank/DDBJ databases">
        <authorList>
            <person name="de Groot N.N."/>
        </authorList>
    </citation>
    <scope>NUCLEOTIDE SEQUENCE [LARGE SCALE GENOMIC DNA]</scope>
    <source>
        <strain evidence="6 7">CGMCC 1.10434</strain>
    </source>
</reference>
<dbReference type="STRING" id="872970.SAMN04488134_10262"/>
<dbReference type="Proteomes" id="UP000199300">
    <property type="component" value="Unassembled WGS sequence"/>
</dbReference>
<dbReference type="PANTHER" id="PTHR30126:SF78">
    <property type="entry name" value="HTH LYSR-TYPE DOMAIN-CONTAINING PROTEIN"/>
    <property type="match status" value="1"/>
</dbReference>
<dbReference type="GO" id="GO:0003700">
    <property type="term" value="F:DNA-binding transcription factor activity"/>
    <property type="evidence" value="ECO:0007669"/>
    <property type="project" value="InterPro"/>
</dbReference>
<evidence type="ECO:0000256" key="2">
    <source>
        <dbReference type="ARBA" id="ARBA00023015"/>
    </source>
</evidence>
<dbReference type="PANTHER" id="PTHR30126">
    <property type="entry name" value="HTH-TYPE TRANSCRIPTIONAL REGULATOR"/>
    <property type="match status" value="1"/>
</dbReference>
<keyword evidence="4" id="KW-0804">Transcription</keyword>
<dbReference type="Pfam" id="PF00126">
    <property type="entry name" value="HTH_1"/>
    <property type="match status" value="1"/>
</dbReference>
<evidence type="ECO:0000313" key="7">
    <source>
        <dbReference type="Proteomes" id="UP000199300"/>
    </source>
</evidence>
<keyword evidence="2" id="KW-0805">Transcription regulation</keyword>
<evidence type="ECO:0000256" key="1">
    <source>
        <dbReference type="ARBA" id="ARBA00009437"/>
    </source>
</evidence>
<organism evidence="6 7">
    <name type="scientific">Amphibacillus marinus</name>
    <dbReference type="NCBI Taxonomy" id="872970"/>
    <lineage>
        <taxon>Bacteria</taxon>
        <taxon>Bacillati</taxon>
        <taxon>Bacillota</taxon>
        <taxon>Bacilli</taxon>
        <taxon>Bacillales</taxon>
        <taxon>Bacillaceae</taxon>
        <taxon>Amphibacillus</taxon>
    </lineage>
</organism>
<comment type="similarity">
    <text evidence="1">Belongs to the LysR transcriptional regulatory family.</text>
</comment>
<gene>
    <name evidence="6" type="ORF">SAMN04488134_10262</name>
</gene>
<dbReference type="CDD" id="cd05466">
    <property type="entry name" value="PBP2_LTTR_substrate"/>
    <property type="match status" value="1"/>
</dbReference>
<dbReference type="Pfam" id="PF03466">
    <property type="entry name" value="LysR_substrate"/>
    <property type="match status" value="1"/>
</dbReference>
<dbReference type="Gene3D" id="3.40.190.290">
    <property type="match status" value="1"/>
</dbReference>
<dbReference type="RefSeq" id="WP_091495146.1">
    <property type="nucleotide sequence ID" value="NZ_FODJ01000002.1"/>
</dbReference>
<accession>A0A1H8JUB2</accession>
<protein>
    <submittedName>
        <fullName evidence="6">DNA-binding transcriptional regulator, LysR family</fullName>
    </submittedName>
</protein>
<dbReference type="SUPFAM" id="SSF53850">
    <property type="entry name" value="Periplasmic binding protein-like II"/>
    <property type="match status" value="1"/>
</dbReference>
<dbReference type="OrthoDB" id="107670at2"/>
<dbReference type="PROSITE" id="PS50931">
    <property type="entry name" value="HTH_LYSR"/>
    <property type="match status" value="1"/>
</dbReference>
<keyword evidence="7" id="KW-1185">Reference proteome</keyword>
<dbReference type="InterPro" id="IPR005119">
    <property type="entry name" value="LysR_subst-bd"/>
</dbReference>
<dbReference type="GO" id="GO:0000976">
    <property type="term" value="F:transcription cis-regulatory region binding"/>
    <property type="evidence" value="ECO:0007669"/>
    <property type="project" value="TreeGrafter"/>
</dbReference>
<proteinExistence type="inferred from homology"/>
<evidence type="ECO:0000256" key="4">
    <source>
        <dbReference type="ARBA" id="ARBA00023163"/>
    </source>
</evidence>
<dbReference type="PRINTS" id="PR00039">
    <property type="entry name" value="HTHLYSR"/>
</dbReference>
<evidence type="ECO:0000313" key="6">
    <source>
        <dbReference type="EMBL" id="SEN83788.1"/>
    </source>
</evidence>
<name>A0A1H8JUB2_9BACI</name>
<sequence length="286" mass="32498">MKADDLKLIVAVNQFCTIQRAAEALYISQPAVSQRLQQIERYWGEPLFVRTARKMVLTPAGEEVLAFAKHYLAEELVVKQRIEALKEEVSGTITIGVSSVIGQYIMPQLLKTFMTSYPAVRVEVTVGLSDNVLQGNYHVKLTRGQRPDAKNTYHLFDAPLYYVEINERSDARPFIEHQSDSSYHVDINQWLKGRFLENTLATIKVDQIETCKQMVSHGVGRSVLPETVIKDFDQSKFIIEPIVLANRPVKRSNWLTIGEGADTLPQVNAFQALVQKNFLNDLLKRH</sequence>
<dbReference type="EMBL" id="FODJ01000002">
    <property type="protein sequence ID" value="SEN83788.1"/>
    <property type="molecule type" value="Genomic_DNA"/>
</dbReference>
<dbReference type="InterPro" id="IPR000847">
    <property type="entry name" value="LysR_HTH_N"/>
</dbReference>
<dbReference type="InterPro" id="IPR036388">
    <property type="entry name" value="WH-like_DNA-bd_sf"/>
</dbReference>
<dbReference type="AlphaFoldDB" id="A0A1H8JUB2"/>